<dbReference type="InterPro" id="IPR011712">
    <property type="entry name" value="Sig_transdc_His_kin_sub3_dim/P"/>
</dbReference>
<feature type="domain" description="Signal transduction histidine kinase subgroup 3 dimerisation and phosphoacceptor" evidence="10">
    <location>
        <begin position="257"/>
        <end position="320"/>
    </location>
</feature>
<dbReference type="GO" id="GO:0005524">
    <property type="term" value="F:ATP binding"/>
    <property type="evidence" value="ECO:0007669"/>
    <property type="project" value="UniProtKB-KW"/>
</dbReference>
<dbReference type="SUPFAM" id="SSF55874">
    <property type="entry name" value="ATPase domain of HSP90 chaperone/DNA topoisomerase II/histidine kinase"/>
    <property type="match status" value="1"/>
</dbReference>
<keyword evidence="9" id="KW-0812">Transmembrane</keyword>
<feature type="transmembrane region" description="Helical" evidence="9">
    <location>
        <begin position="99"/>
        <end position="119"/>
    </location>
</feature>
<dbReference type="GO" id="GO:0000155">
    <property type="term" value="F:phosphorelay sensor kinase activity"/>
    <property type="evidence" value="ECO:0007669"/>
    <property type="project" value="InterPro"/>
</dbReference>
<keyword evidence="3" id="KW-0597">Phosphoprotein</keyword>
<gene>
    <name evidence="11" type="ORF">KCMC57_12510</name>
</gene>
<keyword evidence="9" id="KW-1133">Transmembrane helix</keyword>
<keyword evidence="7" id="KW-0067">ATP-binding</keyword>
<keyword evidence="6 11" id="KW-0418">Kinase</keyword>
<evidence type="ECO:0000256" key="9">
    <source>
        <dbReference type="SAM" id="Phobius"/>
    </source>
</evidence>
<accession>A0AB33JYX2</accession>
<evidence type="ECO:0000256" key="8">
    <source>
        <dbReference type="ARBA" id="ARBA00023012"/>
    </source>
</evidence>
<reference evidence="11" key="1">
    <citation type="submission" date="2024-07" db="EMBL/GenBank/DDBJ databases">
        <title>Complete genome sequences of cellulolytic bacteria, Kitasatospora sp. CMC57 and Streptomyces sp. CMC78, isolated from Japanese agricultural soil.</title>
        <authorList>
            <person name="Hashimoto T."/>
            <person name="Ito M."/>
            <person name="Iwamoto M."/>
            <person name="Fukahori D."/>
            <person name="Shoda T."/>
            <person name="Sakoda M."/>
            <person name="Morohoshi T."/>
            <person name="Mitsuboshi M."/>
            <person name="Nishizawa T."/>
        </authorList>
    </citation>
    <scope>NUCLEOTIDE SEQUENCE</scope>
    <source>
        <strain evidence="11">CMC57</strain>
    </source>
</reference>
<dbReference type="EMBL" id="AP035881">
    <property type="protein sequence ID" value="BFP44883.1"/>
    <property type="molecule type" value="Genomic_DNA"/>
</dbReference>
<feature type="transmembrane region" description="Helical" evidence="9">
    <location>
        <begin position="204"/>
        <end position="225"/>
    </location>
</feature>
<dbReference type="Gene3D" id="3.30.565.10">
    <property type="entry name" value="Histidine kinase-like ATPase, C-terminal domain"/>
    <property type="match status" value="1"/>
</dbReference>
<evidence type="ECO:0000256" key="3">
    <source>
        <dbReference type="ARBA" id="ARBA00022553"/>
    </source>
</evidence>
<organism evidence="11">
    <name type="scientific">Kitasatospora sp. CMC57</name>
    <dbReference type="NCBI Taxonomy" id="3231513"/>
    <lineage>
        <taxon>Bacteria</taxon>
        <taxon>Bacillati</taxon>
        <taxon>Actinomycetota</taxon>
        <taxon>Actinomycetes</taxon>
        <taxon>Kitasatosporales</taxon>
        <taxon>Streptomycetaceae</taxon>
        <taxon>Kitasatospora</taxon>
    </lineage>
</organism>
<dbReference type="Gene3D" id="1.20.5.1930">
    <property type="match status" value="1"/>
</dbReference>
<dbReference type="PANTHER" id="PTHR24421">
    <property type="entry name" value="NITRATE/NITRITE SENSOR PROTEIN NARX-RELATED"/>
    <property type="match status" value="1"/>
</dbReference>
<keyword evidence="4" id="KW-0808">Transferase</keyword>
<dbReference type="GO" id="GO:0016020">
    <property type="term" value="C:membrane"/>
    <property type="evidence" value="ECO:0007669"/>
    <property type="project" value="InterPro"/>
</dbReference>
<evidence type="ECO:0000256" key="5">
    <source>
        <dbReference type="ARBA" id="ARBA00022741"/>
    </source>
</evidence>
<keyword evidence="9" id="KW-0472">Membrane</keyword>
<evidence type="ECO:0000256" key="7">
    <source>
        <dbReference type="ARBA" id="ARBA00022840"/>
    </source>
</evidence>
<evidence type="ECO:0000313" key="11">
    <source>
        <dbReference type="EMBL" id="BFP44883.1"/>
    </source>
</evidence>
<evidence type="ECO:0000259" key="10">
    <source>
        <dbReference type="Pfam" id="PF07730"/>
    </source>
</evidence>
<feature type="transmembrane region" description="Helical" evidence="9">
    <location>
        <begin position="157"/>
        <end position="184"/>
    </location>
</feature>
<dbReference type="AlphaFoldDB" id="A0AB33JYX2"/>
<evidence type="ECO:0000256" key="1">
    <source>
        <dbReference type="ARBA" id="ARBA00000085"/>
    </source>
</evidence>
<dbReference type="EC" id="2.7.13.3" evidence="2"/>
<dbReference type="GO" id="GO:0046983">
    <property type="term" value="F:protein dimerization activity"/>
    <property type="evidence" value="ECO:0007669"/>
    <property type="project" value="InterPro"/>
</dbReference>
<feature type="transmembrane region" description="Helical" evidence="9">
    <location>
        <begin position="70"/>
        <end position="87"/>
    </location>
</feature>
<name>A0AB33JYX2_9ACTN</name>
<keyword evidence="8" id="KW-0902">Two-component regulatory system</keyword>
<protein>
    <recommendedName>
        <fullName evidence="2">histidine kinase</fullName>
        <ecNumber evidence="2">2.7.13.3</ecNumber>
    </recommendedName>
</protein>
<dbReference type="InterPro" id="IPR050482">
    <property type="entry name" value="Sensor_HK_TwoCompSys"/>
</dbReference>
<keyword evidence="5" id="KW-0547">Nucleotide-binding</keyword>
<dbReference type="PANTHER" id="PTHR24421:SF10">
    <property type="entry name" value="NITRATE_NITRITE SENSOR PROTEIN NARQ"/>
    <property type="match status" value="1"/>
</dbReference>
<dbReference type="InterPro" id="IPR036890">
    <property type="entry name" value="HATPase_C_sf"/>
</dbReference>
<evidence type="ECO:0000256" key="6">
    <source>
        <dbReference type="ARBA" id="ARBA00022777"/>
    </source>
</evidence>
<proteinExistence type="predicted"/>
<comment type="catalytic activity">
    <reaction evidence="1">
        <text>ATP + protein L-histidine = ADP + protein N-phospho-L-histidine.</text>
        <dbReference type="EC" id="2.7.13.3"/>
    </reaction>
</comment>
<sequence>MLRPWIRITVSSLVVADGTHSTGARAVADPAEEGSGSLLRGSRSGAVNWHHGGVSEIFAPLFAAATYARWLHLLIGVVFVGVVLMVYPGTEGVDLRQILTGSVLLDSVLLTLVALVPAARRAEGVQARLLLMPEREEQIGVTSSTGWRDRGRTAGWLFGRVALGTVAGFATVHGLVAICSLSTQPFQDRAPTLFGWQLPDGGQMLLYPLLAPVLLFGLGWFVVLAGRLQLAMAVRLLGASPSERLAEAELRAERLLERNRLARELHDSIGHALTVTVLQAGAAREVADPAFVAQALEVIEETGRRAMDDLERTLVLLRETPDGTAVEQPGVEQLPGLFETARAAGHPVEATVQIPAGALPGVLSRETYRIVQEAVTNVLKHAAGAAIVARIAVRDGKLELCCANGRGSGGGSRRGGGKGVRGIRERAALLGGEAAAGWQGEDWVLTVRLPLRLGS</sequence>
<evidence type="ECO:0000256" key="4">
    <source>
        <dbReference type="ARBA" id="ARBA00022679"/>
    </source>
</evidence>
<evidence type="ECO:0000256" key="2">
    <source>
        <dbReference type="ARBA" id="ARBA00012438"/>
    </source>
</evidence>
<dbReference type="Pfam" id="PF07730">
    <property type="entry name" value="HisKA_3"/>
    <property type="match status" value="1"/>
</dbReference>